<name>A0ABP9XH36_9DEIO</name>
<sequence>MMGAAALLPPLRNLNAARRPPAALPRSGKVPVSKDPHSFLPLGSQVVRLNPFEGKPVRLSPLEGLTPDQVVETLTVMAGVEVPPAPRAILHVTVSQMQQSATPSLLALLDRAVQAEERVAALVQEHRILYDPLREGSLLLGILKLIRQDVQPADLQVVSVQSSGPYDLPPNPWAVLAEGDEVGANALLRAALGWEEVYAPQAATVLREHK</sequence>
<evidence type="ECO:0000313" key="2">
    <source>
        <dbReference type="Proteomes" id="UP001404956"/>
    </source>
</evidence>
<organism evidence="1 2">
    <name type="scientific">Deinococcus aluminii</name>
    <dbReference type="NCBI Taxonomy" id="1656885"/>
    <lineage>
        <taxon>Bacteria</taxon>
        <taxon>Thermotogati</taxon>
        <taxon>Deinococcota</taxon>
        <taxon>Deinococci</taxon>
        <taxon>Deinococcales</taxon>
        <taxon>Deinococcaceae</taxon>
        <taxon>Deinococcus</taxon>
    </lineage>
</organism>
<comment type="caution">
    <text evidence="1">The sequence shown here is derived from an EMBL/GenBank/DDBJ whole genome shotgun (WGS) entry which is preliminary data.</text>
</comment>
<proteinExistence type="predicted"/>
<reference evidence="1 2" key="1">
    <citation type="submission" date="2024-02" db="EMBL/GenBank/DDBJ databases">
        <title>Deinococcus aluminii NBRC 112889.</title>
        <authorList>
            <person name="Ichikawa N."/>
            <person name="Katano-Makiyama Y."/>
            <person name="Hidaka K."/>
        </authorList>
    </citation>
    <scope>NUCLEOTIDE SEQUENCE [LARGE SCALE GENOMIC DNA]</scope>
    <source>
        <strain evidence="1 2">NBRC 112889</strain>
    </source>
</reference>
<dbReference type="EMBL" id="BAABRV010000005">
    <property type="protein sequence ID" value="GAA5533846.1"/>
    <property type="molecule type" value="Genomic_DNA"/>
</dbReference>
<dbReference type="Proteomes" id="UP001404956">
    <property type="component" value="Unassembled WGS sequence"/>
</dbReference>
<evidence type="ECO:0000313" key="1">
    <source>
        <dbReference type="EMBL" id="GAA5533846.1"/>
    </source>
</evidence>
<keyword evidence="2" id="KW-1185">Reference proteome</keyword>
<protein>
    <submittedName>
        <fullName evidence="1">Uncharacterized protein</fullName>
    </submittedName>
</protein>
<accession>A0ABP9XH36</accession>
<gene>
    <name evidence="1" type="ORF">Dalu01_02254</name>
</gene>